<organism evidence="3 4">
    <name type="scientific">[Clostridium] polysaccharolyticum</name>
    <dbReference type="NCBI Taxonomy" id="29364"/>
    <lineage>
        <taxon>Bacteria</taxon>
        <taxon>Bacillati</taxon>
        <taxon>Bacillota</taxon>
        <taxon>Clostridia</taxon>
        <taxon>Lachnospirales</taxon>
        <taxon>Lachnospiraceae</taxon>
    </lineage>
</organism>
<protein>
    <submittedName>
        <fullName evidence="3">Diguanylate cyclase (GGDEF) domain-containing protein</fullName>
    </submittedName>
</protein>
<name>A0A1I0AU90_9FIRM</name>
<gene>
    <name evidence="3" type="ORF">SAMN04487772_10641</name>
</gene>
<accession>A0A1I0AU90</accession>
<evidence type="ECO:0000259" key="1">
    <source>
        <dbReference type="PROSITE" id="PS50883"/>
    </source>
</evidence>
<evidence type="ECO:0000313" key="4">
    <source>
        <dbReference type="Proteomes" id="UP000199800"/>
    </source>
</evidence>
<sequence length="550" mass="62854">MYCDASYRKLLHQFIKSNCSDRNQISQFFLNNVSQIAEKLRIGRVVLNQQAVLYSVMEGCEAEEGTEFEFGLEKGEVKKISVWPVKGCVWTEEEKSNVELLAETIFIMGGYVRLLEMVCTAEVTDTLTGISNDTGIHIHAAKLHAAGKLTKYACLFINLKNFKFINKQVAFDGGNKALKQFGEAIVKMANEEDEFAGRLGGDNFFVLVKKERVNQIVEEIFCIKAFIPIKEKEVVIQMESRVGCAGIQEGEGVSDTINKASVALLFARKNGRDFMEFEPYMLDITLRAKRVSSSFNDAIAKQEFEAYYQPKVNTESLEICGTEALVRWFHNGKMIPPMEFIPILEQEGTICQLDFYMLNMACVHIRRWMDEGIEPVRVSVNFSKNHLNNPRLVKEIVAVINKNNIPPKFIEIELTEMSDYNDYKVMEDFVDQLKFHGIATSIDDFGTGSSSMTLLRDLNVDTVKLDRSFVVNLEKEEQKDRVMIESVASLVKAFGMEVLVEGVETEEQFRYLKSVGCDVIQGYFFDKPMPEKEFTRKLKEERCYIMEYAR</sequence>
<evidence type="ECO:0000313" key="3">
    <source>
        <dbReference type="EMBL" id="SES97947.1"/>
    </source>
</evidence>
<dbReference type="EMBL" id="FOHN01000006">
    <property type="protein sequence ID" value="SES97947.1"/>
    <property type="molecule type" value="Genomic_DNA"/>
</dbReference>
<reference evidence="3 4" key="1">
    <citation type="submission" date="2016-10" db="EMBL/GenBank/DDBJ databases">
        <authorList>
            <person name="de Groot N.N."/>
        </authorList>
    </citation>
    <scope>NUCLEOTIDE SEQUENCE [LARGE SCALE GENOMIC DNA]</scope>
    <source>
        <strain evidence="3 4">DSM 1801</strain>
    </source>
</reference>
<dbReference type="STRING" id="29364.SAMN04487772_10641"/>
<dbReference type="RefSeq" id="WP_092477235.1">
    <property type="nucleotide sequence ID" value="NZ_FOHN01000006.1"/>
</dbReference>
<dbReference type="PANTHER" id="PTHR33121">
    <property type="entry name" value="CYCLIC DI-GMP PHOSPHODIESTERASE PDEF"/>
    <property type="match status" value="1"/>
</dbReference>
<dbReference type="InterPro" id="IPR000160">
    <property type="entry name" value="GGDEF_dom"/>
</dbReference>
<dbReference type="SMART" id="SM00267">
    <property type="entry name" value="GGDEF"/>
    <property type="match status" value="1"/>
</dbReference>
<keyword evidence="4" id="KW-1185">Reference proteome</keyword>
<dbReference type="Gene3D" id="3.20.20.450">
    <property type="entry name" value="EAL domain"/>
    <property type="match status" value="1"/>
</dbReference>
<proteinExistence type="predicted"/>
<feature type="domain" description="GGDEF" evidence="2">
    <location>
        <begin position="150"/>
        <end position="280"/>
    </location>
</feature>
<dbReference type="Proteomes" id="UP000199800">
    <property type="component" value="Unassembled WGS sequence"/>
</dbReference>
<dbReference type="SUPFAM" id="SSF141868">
    <property type="entry name" value="EAL domain-like"/>
    <property type="match status" value="1"/>
</dbReference>
<dbReference type="Pfam" id="PF00990">
    <property type="entry name" value="GGDEF"/>
    <property type="match status" value="1"/>
</dbReference>
<dbReference type="AlphaFoldDB" id="A0A1I0AU90"/>
<dbReference type="PANTHER" id="PTHR33121:SF70">
    <property type="entry name" value="SIGNALING PROTEIN YKOW"/>
    <property type="match status" value="1"/>
</dbReference>
<dbReference type="SUPFAM" id="SSF55073">
    <property type="entry name" value="Nucleotide cyclase"/>
    <property type="match status" value="1"/>
</dbReference>
<dbReference type="GO" id="GO:0071111">
    <property type="term" value="F:cyclic-guanylate-specific phosphodiesterase activity"/>
    <property type="evidence" value="ECO:0007669"/>
    <property type="project" value="InterPro"/>
</dbReference>
<dbReference type="InterPro" id="IPR043128">
    <property type="entry name" value="Rev_trsase/Diguanyl_cyclase"/>
</dbReference>
<dbReference type="PROSITE" id="PS50887">
    <property type="entry name" value="GGDEF"/>
    <property type="match status" value="1"/>
</dbReference>
<dbReference type="Pfam" id="PF00563">
    <property type="entry name" value="EAL"/>
    <property type="match status" value="1"/>
</dbReference>
<dbReference type="InterPro" id="IPR029787">
    <property type="entry name" value="Nucleotide_cyclase"/>
</dbReference>
<dbReference type="PROSITE" id="PS50883">
    <property type="entry name" value="EAL"/>
    <property type="match status" value="1"/>
</dbReference>
<dbReference type="InterPro" id="IPR001633">
    <property type="entry name" value="EAL_dom"/>
</dbReference>
<feature type="domain" description="EAL" evidence="1">
    <location>
        <begin position="288"/>
        <end position="542"/>
    </location>
</feature>
<dbReference type="NCBIfam" id="TIGR00254">
    <property type="entry name" value="GGDEF"/>
    <property type="match status" value="1"/>
</dbReference>
<evidence type="ECO:0000259" key="2">
    <source>
        <dbReference type="PROSITE" id="PS50887"/>
    </source>
</evidence>
<dbReference type="SMART" id="SM00052">
    <property type="entry name" value="EAL"/>
    <property type="match status" value="1"/>
</dbReference>
<dbReference type="OrthoDB" id="9805474at2"/>
<dbReference type="InterPro" id="IPR050706">
    <property type="entry name" value="Cyclic-di-GMP_PDE-like"/>
</dbReference>
<dbReference type="Gene3D" id="3.30.70.270">
    <property type="match status" value="1"/>
</dbReference>
<dbReference type="CDD" id="cd01948">
    <property type="entry name" value="EAL"/>
    <property type="match status" value="1"/>
</dbReference>
<dbReference type="InterPro" id="IPR035919">
    <property type="entry name" value="EAL_sf"/>
</dbReference>